<dbReference type="Pfam" id="PF00076">
    <property type="entry name" value="RRM_1"/>
    <property type="match status" value="1"/>
</dbReference>
<accession>A0A1J4J5H4</accession>
<organism evidence="5 6">
    <name type="scientific">Tritrichomonas foetus</name>
    <dbReference type="NCBI Taxonomy" id="1144522"/>
    <lineage>
        <taxon>Eukaryota</taxon>
        <taxon>Metamonada</taxon>
        <taxon>Parabasalia</taxon>
        <taxon>Tritrichomonadida</taxon>
        <taxon>Tritrichomonadidae</taxon>
        <taxon>Tritrichomonas</taxon>
    </lineage>
</organism>
<dbReference type="VEuPathDB" id="TrichDB:TRFO_40307"/>
<protein>
    <recommendedName>
        <fullName evidence="4">RRM domain-containing protein</fullName>
    </recommendedName>
</protein>
<evidence type="ECO:0000313" key="5">
    <source>
        <dbReference type="EMBL" id="OHS93383.1"/>
    </source>
</evidence>
<dbReference type="InterPro" id="IPR035979">
    <property type="entry name" value="RBD_domain_sf"/>
</dbReference>
<dbReference type="InterPro" id="IPR012677">
    <property type="entry name" value="Nucleotide-bd_a/b_plait_sf"/>
</dbReference>
<dbReference type="PANTHER" id="PTHR23003">
    <property type="entry name" value="RNA RECOGNITION MOTIF RRM DOMAIN CONTAINING PROTEIN"/>
    <property type="match status" value="1"/>
</dbReference>
<proteinExistence type="predicted"/>
<feature type="compositionally biased region" description="Polar residues" evidence="3">
    <location>
        <begin position="302"/>
        <end position="311"/>
    </location>
</feature>
<dbReference type="OrthoDB" id="439808at2759"/>
<dbReference type="PROSITE" id="PS50102">
    <property type="entry name" value="RRM"/>
    <property type="match status" value="1"/>
</dbReference>
<feature type="domain" description="RRM" evidence="4">
    <location>
        <begin position="63"/>
        <end position="136"/>
    </location>
</feature>
<dbReference type="InterPro" id="IPR050374">
    <property type="entry name" value="RRT5_SRSF_SR"/>
</dbReference>
<name>A0A1J4J5H4_9EUKA</name>
<dbReference type="SMART" id="SM00360">
    <property type="entry name" value="RRM"/>
    <property type="match status" value="2"/>
</dbReference>
<feature type="region of interest" description="Disordered" evidence="3">
    <location>
        <begin position="224"/>
        <end position="248"/>
    </location>
</feature>
<comment type="caution">
    <text evidence="5">The sequence shown here is derived from an EMBL/GenBank/DDBJ whole genome shotgun (WGS) entry which is preliminary data.</text>
</comment>
<dbReference type="InterPro" id="IPR000504">
    <property type="entry name" value="RRM_dom"/>
</dbReference>
<evidence type="ECO:0000256" key="1">
    <source>
        <dbReference type="ARBA" id="ARBA00022884"/>
    </source>
</evidence>
<keyword evidence="6" id="KW-1185">Reference proteome</keyword>
<feature type="region of interest" description="Disordered" evidence="3">
    <location>
        <begin position="263"/>
        <end position="311"/>
    </location>
</feature>
<dbReference type="GeneID" id="94847832"/>
<dbReference type="RefSeq" id="XP_068346520.1">
    <property type="nucleotide sequence ID" value="XM_068513128.1"/>
</dbReference>
<dbReference type="Proteomes" id="UP000179807">
    <property type="component" value="Unassembled WGS sequence"/>
</dbReference>
<evidence type="ECO:0000256" key="2">
    <source>
        <dbReference type="PROSITE-ProRule" id="PRU00176"/>
    </source>
</evidence>
<keyword evidence="1 2" id="KW-0694">RNA-binding</keyword>
<dbReference type="GO" id="GO:0005634">
    <property type="term" value="C:nucleus"/>
    <property type="evidence" value="ECO:0007669"/>
    <property type="project" value="TreeGrafter"/>
</dbReference>
<feature type="region of interest" description="Disordered" evidence="3">
    <location>
        <begin position="1"/>
        <end position="36"/>
    </location>
</feature>
<feature type="compositionally biased region" description="Low complexity" evidence="3">
    <location>
        <begin position="263"/>
        <end position="301"/>
    </location>
</feature>
<evidence type="ECO:0000259" key="4">
    <source>
        <dbReference type="PROSITE" id="PS50102"/>
    </source>
</evidence>
<feature type="compositionally biased region" description="Polar residues" evidence="3">
    <location>
        <begin position="229"/>
        <end position="248"/>
    </location>
</feature>
<evidence type="ECO:0000256" key="3">
    <source>
        <dbReference type="SAM" id="MobiDB-lite"/>
    </source>
</evidence>
<dbReference type="AlphaFoldDB" id="A0A1J4J5H4"/>
<evidence type="ECO:0000313" key="6">
    <source>
        <dbReference type="Proteomes" id="UP000179807"/>
    </source>
</evidence>
<dbReference type="Gene3D" id="3.30.70.330">
    <property type="match status" value="1"/>
</dbReference>
<sequence length="336" mass="38097">MYESSNYGNSSMQYSQYNSQQGSQQNSNLNSQYQNHSQFQQMQMNKNIQNHDQPSFKHKKPIHTAFFSNIPFTLPIEKFTEFAQQYGEIANMYSLIQKRGLAFVTYYDIRNSQKAVEQANGQRLGNRVIKTNYADKSTVPHRDPRTTCSCLYIRFNQSSKVTIHDVINCMKDYGAIHSTVPVNDQPNSFVVKFCDIRNAQKVMDSGSVTIKNEVANIEFQLEDDEVEQKSSQHQTPSPSYGQVSISNHHNQQPTILPAQPIMSQQLQQSQNYGQNSNNNNNSQFHYQQNSSSYGQNQYSNGFHSSSNGMGNGTNLDSQKAVLALQKLKAIIGKGDL</sequence>
<dbReference type="GO" id="GO:0003729">
    <property type="term" value="F:mRNA binding"/>
    <property type="evidence" value="ECO:0007669"/>
    <property type="project" value="TreeGrafter"/>
</dbReference>
<reference evidence="5" key="1">
    <citation type="submission" date="2016-10" db="EMBL/GenBank/DDBJ databases">
        <authorList>
            <person name="Benchimol M."/>
            <person name="Almeida L.G."/>
            <person name="Vasconcelos A.T."/>
            <person name="Perreira-Neves A."/>
            <person name="Rosa I.A."/>
            <person name="Tasca T."/>
            <person name="Bogo M.R."/>
            <person name="de Souza W."/>
        </authorList>
    </citation>
    <scope>NUCLEOTIDE SEQUENCE [LARGE SCALE GENOMIC DNA]</scope>
    <source>
        <strain evidence="5">K</strain>
    </source>
</reference>
<gene>
    <name evidence="5" type="ORF">TRFO_40307</name>
</gene>
<dbReference type="EMBL" id="MLAK01001405">
    <property type="protein sequence ID" value="OHS93383.1"/>
    <property type="molecule type" value="Genomic_DNA"/>
</dbReference>
<dbReference type="GO" id="GO:0005737">
    <property type="term" value="C:cytoplasm"/>
    <property type="evidence" value="ECO:0007669"/>
    <property type="project" value="TreeGrafter"/>
</dbReference>
<dbReference type="SUPFAM" id="SSF54928">
    <property type="entry name" value="RNA-binding domain, RBD"/>
    <property type="match status" value="1"/>
</dbReference>